<name>A0A183G2R9_HELPZ</name>
<organism evidence="2 3">
    <name type="scientific">Heligmosomoides polygyrus</name>
    <name type="common">Parasitic roundworm</name>
    <dbReference type="NCBI Taxonomy" id="6339"/>
    <lineage>
        <taxon>Eukaryota</taxon>
        <taxon>Metazoa</taxon>
        <taxon>Ecdysozoa</taxon>
        <taxon>Nematoda</taxon>
        <taxon>Chromadorea</taxon>
        <taxon>Rhabditida</taxon>
        <taxon>Rhabditina</taxon>
        <taxon>Rhabditomorpha</taxon>
        <taxon>Strongyloidea</taxon>
        <taxon>Heligmosomidae</taxon>
        <taxon>Heligmosomoides</taxon>
    </lineage>
</organism>
<keyword evidence="2" id="KW-1185">Reference proteome</keyword>
<protein>
    <submittedName>
        <fullName evidence="3">SCP domain-containing protein</fullName>
    </submittedName>
</protein>
<accession>A0A183G2R9</accession>
<dbReference type="EMBL" id="UZAH01028952">
    <property type="protein sequence ID" value="VDP03361.1"/>
    <property type="molecule type" value="Genomic_DNA"/>
</dbReference>
<reference evidence="1 2" key="1">
    <citation type="submission" date="2018-11" db="EMBL/GenBank/DDBJ databases">
        <authorList>
            <consortium name="Pathogen Informatics"/>
        </authorList>
    </citation>
    <scope>NUCLEOTIDE SEQUENCE [LARGE SCALE GENOMIC DNA]</scope>
</reference>
<reference evidence="3" key="2">
    <citation type="submission" date="2019-09" db="UniProtKB">
        <authorList>
            <consortium name="WormBaseParasite"/>
        </authorList>
    </citation>
    <scope>IDENTIFICATION</scope>
</reference>
<dbReference type="AlphaFoldDB" id="A0A183G2R9"/>
<accession>A0A3P7ZVH7</accession>
<evidence type="ECO:0000313" key="2">
    <source>
        <dbReference type="Proteomes" id="UP000050761"/>
    </source>
</evidence>
<evidence type="ECO:0000313" key="3">
    <source>
        <dbReference type="WBParaSite" id="HPBE_0001562601-mRNA-1"/>
    </source>
</evidence>
<dbReference type="Proteomes" id="UP000050761">
    <property type="component" value="Unassembled WGS sequence"/>
</dbReference>
<proteinExistence type="predicted"/>
<evidence type="ECO:0000313" key="1">
    <source>
        <dbReference type="EMBL" id="VDP03361.1"/>
    </source>
</evidence>
<sequence length="104" mass="11187">MSVPQDYLRAIVSYGWRRGIGATTAVWQGTGRGDHFRQHWSCAGSLASKKVTRDPKTNLGPIQWETPPFSKLDPEGAAAVLLRGSSAPNKQSSVAFDPSATAKC</sequence>
<dbReference type="WBParaSite" id="HPBE_0001562601-mRNA-1">
    <property type="protein sequence ID" value="HPBE_0001562601-mRNA-1"/>
    <property type="gene ID" value="HPBE_0001562601"/>
</dbReference>
<gene>
    <name evidence="1" type="ORF">HPBE_LOCUS15625</name>
</gene>